<feature type="region of interest" description="Disordered" evidence="1">
    <location>
        <begin position="1"/>
        <end position="69"/>
    </location>
</feature>
<dbReference type="STRING" id="94208.A0A2S4L0Y1"/>
<feature type="compositionally biased region" description="Polar residues" evidence="1">
    <location>
        <begin position="39"/>
        <end position="54"/>
    </location>
</feature>
<gene>
    <name evidence="2" type="ORF">TPAR_03709</name>
</gene>
<evidence type="ECO:0000313" key="2">
    <source>
        <dbReference type="EMBL" id="POR36084.1"/>
    </source>
</evidence>
<feature type="compositionally biased region" description="Low complexity" evidence="1">
    <location>
        <begin position="187"/>
        <end position="200"/>
    </location>
</feature>
<feature type="region of interest" description="Disordered" evidence="1">
    <location>
        <begin position="166"/>
        <end position="213"/>
    </location>
</feature>
<dbReference type="AlphaFoldDB" id="A0A2S4L0Y1"/>
<keyword evidence="3" id="KW-1185">Reference proteome</keyword>
<sequence length="314" mass="34910">MTARVTTPPPPPIGLGRVTAQTVEQPSSSGRTLRPSFPGETSTPCNAPTTGSRRNTPKSHEQLRQNRTRSMAMSNAIFRPRPYEEIYAEQAYLTTSLQVQSTKVADLMRRYSCVEIELETMDPSKQRRRLRKQLNLLRSQINGAAEQEKAIFLRLSELYMEARSRDTLGQVHHQQRASSRERKGRTESSSGTTNTSESPTCAQSSPSTALNGAIPEFVPRSQVVETRASIQAVPKILASTTPSATKSAGPVLETVDESSEDFACNHGLSYQYKTAQKMDEEEGCSQERVPRLGDLRKSRENRLSLPSLESLWPN</sequence>
<evidence type="ECO:0000256" key="1">
    <source>
        <dbReference type="SAM" id="MobiDB-lite"/>
    </source>
</evidence>
<feature type="compositionally biased region" description="Polar residues" evidence="1">
    <location>
        <begin position="201"/>
        <end position="210"/>
    </location>
</feature>
<feature type="compositionally biased region" description="Polar residues" evidence="1">
    <location>
        <begin position="19"/>
        <end position="31"/>
    </location>
</feature>
<protein>
    <submittedName>
        <fullName evidence="2">Uncharacterized protein</fullName>
    </submittedName>
</protein>
<dbReference type="EMBL" id="PKSG01000362">
    <property type="protein sequence ID" value="POR36084.1"/>
    <property type="molecule type" value="Genomic_DNA"/>
</dbReference>
<organism evidence="2 3">
    <name type="scientific">Tolypocladium paradoxum</name>
    <dbReference type="NCBI Taxonomy" id="94208"/>
    <lineage>
        <taxon>Eukaryota</taxon>
        <taxon>Fungi</taxon>
        <taxon>Dikarya</taxon>
        <taxon>Ascomycota</taxon>
        <taxon>Pezizomycotina</taxon>
        <taxon>Sordariomycetes</taxon>
        <taxon>Hypocreomycetidae</taxon>
        <taxon>Hypocreales</taxon>
        <taxon>Ophiocordycipitaceae</taxon>
        <taxon>Tolypocladium</taxon>
    </lineage>
</organism>
<proteinExistence type="predicted"/>
<comment type="caution">
    <text evidence="2">The sequence shown here is derived from an EMBL/GenBank/DDBJ whole genome shotgun (WGS) entry which is preliminary data.</text>
</comment>
<reference evidence="2 3" key="1">
    <citation type="submission" date="2018-01" db="EMBL/GenBank/DDBJ databases">
        <title>Harnessing the power of phylogenomics to disentangle the directionality and signatures of interkingdom host jumping in the parasitic fungal genus Tolypocladium.</title>
        <authorList>
            <person name="Quandt C.A."/>
            <person name="Patterson W."/>
            <person name="Spatafora J.W."/>
        </authorList>
    </citation>
    <scope>NUCLEOTIDE SEQUENCE [LARGE SCALE GENOMIC DNA]</scope>
    <source>
        <strain evidence="2 3">NRBC 100945</strain>
    </source>
</reference>
<evidence type="ECO:0000313" key="3">
    <source>
        <dbReference type="Proteomes" id="UP000237481"/>
    </source>
</evidence>
<dbReference type="OrthoDB" id="5226586at2759"/>
<name>A0A2S4L0Y1_9HYPO</name>
<accession>A0A2S4L0Y1</accession>
<dbReference type="Proteomes" id="UP000237481">
    <property type="component" value="Unassembled WGS sequence"/>
</dbReference>